<keyword evidence="2" id="KW-1185">Reference proteome</keyword>
<reference evidence="1" key="1">
    <citation type="journal article" date="2023" name="Nat. Commun.">
        <title>Diploid and tetraploid genomes of Acorus and the evolution of monocots.</title>
        <authorList>
            <person name="Ma L."/>
            <person name="Liu K.W."/>
            <person name="Li Z."/>
            <person name="Hsiao Y.Y."/>
            <person name="Qi Y."/>
            <person name="Fu T."/>
            <person name="Tang G.D."/>
            <person name="Zhang D."/>
            <person name="Sun W.H."/>
            <person name="Liu D.K."/>
            <person name="Li Y."/>
            <person name="Chen G.Z."/>
            <person name="Liu X.D."/>
            <person name="Liao X.Y."/>
            <person name="Jiang Y.T."/>
            <person name="Yu X."/>
            <person name="Hao Y."/>
            <person name="Huang J."/>
            <person name="Zhao X.W."/>
            <person name="Ke S."/>
            <person name="Chen Y.Y."/>
            <person name="Wu W.L."/>
            <person name="Hsu J.L."/>
            <person name="Lin Y.F."/>
            <person name="Huang M.D."/>
            <person name="Li C.Y."/>
            <person name="Huang L."/>
            <person name="Wang Z.W."/>
            <person name="Zhao X."/>
            <person name="Zhong W.Y."/>
            <person name="Peng D.H."/>
            <person name="Ahmad S."/>
            <person name="Lan S."/>
            <person name="Zhang J.S."/>
            <person name="Tsai W.C."/>
            <person name="Van de Peer Y."/>
            <person name="Liu Z.J."/>
        </authorList>
    </citation>
    <scope>NUCLEOTIDE SEQUENCE</scope>
    <source>
        <strain evidence="1">SCP</strain>
    </source>
</reference>
<dbReference type="Proteomes" id="UP001179952">
    <property type="component" value="Unassembled WGS sequence"/>
</dbReference>
<evidence type="ECO:0000313" key="2">
    <source>
        <dbReference type="Proteomes" id="UP001179952"/>
    </source>
</evidence>
<reference evidence="1" key="2">
    <citation type="submission" date="2023-06" db="EMBL/GenBank/DDBJ databases">
        <authorList>
            <person name="Ma L."/>
            <person name="Liu K.-W."/>
            <person name="Li Z."/>
            <person name="Hsiao Y.-Y."/>
            <person name="Qi Y."/>
            <person name="Fu T."/>
            <person name="Tang G."/>
            <person name="Zhang D."/>
            <person name="Sun W.-H."/>
            <person name="Liu D.-K."/>
            <person name="Li Y."/>
            <person name="Chen G.-Z."/>
            <person name="Liu X.-D."/>
            <person name="Liao X.-Y."/>
            <person name="Jiang Y.-T."/>
            <person name="Yu X."/>
            <person name="Hao Y."/>
            <person name="Huang J."/>
            <person name="Zhao X.-W."/>
            <person name="Ke S."/>
            <person name="Chen Y.-Y."/>
            <person name="Wu W.-L."/>
            <person name="Hsu J.-L."/>
            <person name="Lin Y.-F."/>
            <person name="Huang M.-D."/>
            <person name="Li C.-Y."/>
            <person name="Huang L."/>
            <person name="Wang Z.-W."/>
            <person name="Zhao X."/>
            <person name="Zhong W.-Y."/>
            <person name="Peng D.-H."/>
            <person name="Ahmad S."/>
            <person name="Lan S."/>
            <person name="Zhang J.-S."/>
            <person name="Tsai W.-C."/>
            <person name="Van De Peer Y."/>
            <person name="Liu Z.-J."/>
        </authorList>
    </citation>
    <scope>NUCLEOTIDE SEQUENCE</scope>
    <source>
        <strain evidence="1">SCP</strain>
        <tissue evidence="1">Leaves</tissue>
    </source>
</reference>
<comment type="caution">
    <text evidence="1">The sequence shown here is derived from an EMBL/GenBank/DDBJ whole genome shotgun (WGS) entry which is preliminary data.</text>
</comment>
<accession>A0AAV9BHM0</accession>
<protein>
    <submittedName>
        <fullName evidence="1">Uncharacterized protein</fullName>
    </submittedName>
</protein>
<sequence length="129" mass="15290">MYAVRKDSDQYGRLNNQFSLVQHRPSSERILKRAPVPERRRFHREESQDRIDQSDLRHRLTKKMKFNGLRSTVSPDRRGEYYRGDDRRDIIDWIWTGSSHNIDVDLTRDSREILCVDSPAIGWSTTGTN</sequence>
<gene>
    <name evidence="1" type="ORF">QJS04_geneDACA003838</name>
</gene>
<organism evidence="1 2">
    <name type="scientific">Acorus gramineus</name>
    <name type="common">Dwarf sweet flag</name>
    <dbReference type="NCBI Taxonomy" id="55184"/>
    <lineage>
        <taxon>Eukaryota</taxon>
        <taxon>Viridiplantae</taxon>
        <taxon>Streptophyta</taxon>
        <taxon>Embryophyta</taxon>
        <taxon>Tracheophyta</taxon>
        <taxon>Spermatophyta</taxon>
        <taxon>Magnoliopsida</taxon>
        <taxon>Liliopsida</taxon>
        <taxon>Acoraceae</taxon>
        <taxon>Acorus</taxon>
    </lineage>
</organism>
<proteinExistence type="predicted"/>
<dbReference type="AlphaFoldDB" id="A0AAV9BHM0"/>
<dbReference type="EMBL" id="JAUJYN010000003">
    <property type="protein sequence ID" value="KAK1275882.1"/>
    <property type="molecule type" value="Genomic_DNA"/>
</dbReference>
<evidence type="ECO:0000313" key="1">
    <source>
        <dbReference type="EMBL" id="KAK1275882.1"/>
    </source>
</evidence>
<name>A0AAV9BHM0_ACOGR</name>